<reference evidence="2" key="1">
    <citation type="submission" date="2017-02" db="UniProtKB">
        <authorList>
            <consortium name="WormBaseParasite"/>
        </authorList>
    </citation>
    <scope>IDENTIFICATION</scope>
</reference>
<dbReference type="WBParaSite" id="ALUE_0000696901-mRNA-1">
    <property type="protein sequence ID" value="ALUE_0000696901-mRNA-1"/>
    <property type="gene ID" value="ALUE_0000696901"/>
</dbReference>
<evidence type="ECO:0000313" key="1">
    <source>
        <dbReference type="Proteomes" id="UP000036681"/>
    </source>
</evidence>
<protein>
    <submittedName>
        <fullName evidence="2">FSA_C domain-containing protein</fullName>
    </submittedName>
</protein>
<proteinExistence type="predicted"/>
<name>A0A0M3HVI3_ASCLU</name>
<dbReference type="Proteomes" id="UP000036681">
    <property type="component" value="Unplaced"/>
</dbReference>
<sequence length="70" mass="7888">MHDKLSISDGRMGSDERSILGKSVIQYEGSAPSSALLETNRLWDRMIMASMDYHTVQFPRQILNEVMAGD</sequence>
<evidence type="ECO:0000313" key="2">
    <source>
        <dbReference type="WBParaSite" id="ALUE_0000696901-mRNA-1"/>
    </source>
</evidence>
<dbReference type="AlphaFoldDB" id="A0A0M3HVI3"/>
<organism evidence="1 2">
    <name type="scientific">Ascaris lumbricoides</name>
    <name type="common">Giant roundworm</name>
    <dbReference type="NCBI Taxonomy" id="6252"/>
    <lineage>
        <taxon>Eukaryota</taxon>
        <taxon>Metazoa</taxon>
        <taxon>Ecdysozoa</taxon>
        <taxon>Nematoda</taxon>
        <taxon>Chromadorea</taxon>
        <taxon>Rhabditida</taxon>
        <taxon>Spirurina</taxon>
        <taxon>Ascaridomorpha</taxon>
        <taxon>Ascaridoidea</taxon>
        <taxon>Ascarididae</taxon>
        <taxon>Ascaris</taxon>
    </lineage>
</organism>
<accession>A0A0M3HVI3</accession>
<keyword evidence="1" id="KW-1185">Reference proteome</keyword>